<dbReference type="PATRIC" id="fig|1262449.3.peg.519"/>
<keyword evidence="4" id="KW-1133">Transmembrane helix</keyword>
<dbReference type="Proteomes" id="UP000030905">
    <property type="component" value="Chromosome"/>
</dbReference>
<dbReference type="Proteomes" id="UP000028042">
    <property type="component" value="Unassembled WGS sequence"/>
</dbReference>
<evidence type="ECO:0000256" key="3">
    <source>
        <dbReference type="PROSITE-ProRule" id="PRU00284"/>
    </source>
</evidence>
<dbReference type="GeneID" id="93072841"/>
<dbReference type="CDD" id="cd06225">
    <property type="entry name" value="HAMP"/>
    <property type="match status" value="1"/>
</dbReference>
<dbReference type="PROSITE" id="PS50111">
    <property type="entry name" value="CHEMOTAXIS_TRANSDUC_2"/>
    <property type="match status" value="1"/>
</dbReference>
<dbReference type="InterPro" id="IPR024478">
    <property type="entry name" value="HlyB_4HB_MCP"/>
</dbReference>
<reference evidence="8" key="2">
    <citation type="submission" date="2015-10" db="EMBL/GenBank/DDBJ databases">
        <title>Improved Draft Genome Sequence of Clostridium pasteurianum Strain ATCC 6013 (DSM 525) Using a Hybrid Next-Generation Sequencing Approach.</title>
        <authorList>
            <person name="Pyne M.E."/>
            <person name="Utturkar S.M."/>
            <person name="Brown S.D."/>
            <person name="Moo-Young M."/>
            <person name="Chung D.A."/>
            <person name="Chou P.C."/>
        </authorList>
    </citation>
    <scope>NUCLEOTIDE SEQUENCE</scope>
    <source>
        <strain evidence="8">ATCC 6013</strain>
    </source>
</reference>
<dbReference type="PROSITE" id="PS50885">
    <property type="entry name" value="HAMP"/>
    <property type="match status" value="1"/>
</dbReference>
<keyword evidence="10" id="KW-1185">Reference proteome</keyword>
<sequence length="570" mass="62390">MELFRRIKVGTKIIAAFAVSVLLIALIGIIGMSSLAVSSRNSQDMYSNTLRSVYILTDMQQNLTQVKSDVLELIGTSSGSEKTALLQNINDLTEINDGYIKEYSGMRLIDKEKNEFNQFNSELQDFRVEKEKLLKLVNYGDMQGAANQYREMESKWTPMFNSIDKLVNLANNHAKNTNSDNYNIYKGASNTMLILIVVGIVLAVVLGFVITRTIIVSLGRIGGFAEELAQYDFSTSINIKGKDEFAKTAASLNRAQSNVRELIKSIMGNSQDMNASSEELSAMVQELNANFENINSSTKEITSAVQETSASSEEISASIEEVDASINQLSEKAMEGNNITSKAKEKAIEVQDKGRKSGETIQGIYNEKRNNIVKAIEDGKVVENIGVMSDTIAGIADQINLLALNAAIEAARAGEHGRGFAVVAEEVRKLAEQSSEAVSGIKDTILKVQEAFKNISDNSNDVLNFINEDISGYFKTFGDMGNQYYNDSNFISAMTDEIASMTEEITATVGQVTEAVQNTAVIAEKSSSNIESIEQSMNEAVQGVKQVATTSQSQAQLAEKLNEVVHKFKI</sequence>
<feature type="domain" description="HAMP" evidence="6">
    <location>
        <begin position="212"/>
        <end position="264"/>
    </location>
</feature>
<feature type="transmembrane region" description="Helical" evidence="4">
    <location>
        <begin position="192"/>
        <end position="210"/>
    </location>
</feature>
<dbReference type="PANTHER" id="PTHR32089:SF112">
    <property type="entry name" value="LYSOZYME-LIKE PROTEIN-RELATED"/>
    <property type="match status" value="1"/>
</dbReference>
<keyword evidence="4" id="KW-0472">Membrane</keyword>
<dbReference type="PANTHER" id="PTHR32089">
    <property type="entry name" value="METHYL-ACCEPTING CHEMOTAXIS PROTEIN MCPB"/>
    <property type="match status" value="1"/>
</dbReference>
<dbReference type="AlphaFoldDB" id="A0A0H3J068"/>
<dbReference type="SUPFAM" id="SSF58104">
    <property type="entry name" value="Methyl-accepting chemotaxis protein (MCP) signaling domain"/>
    <property type="match status" value="1"/>
</dbReference>
<evidence type="ECO:0000313" key="10">
    <source>
        <dbReference type="Proteomes" id="UP000030905"/>
    </source>
</evidence>
<dbReference type="KEGG" id="cpat:CLPA_c06190"/>
<protein>
    <submittedName>
        <fullName evidence="7">Methyl-accepting chemotaxis protein</fullName>
    </submittedName>
    <submittedName>
        <fullName evidence="8">Methyl-accepting chemotaxis sensory transducer</fullName>
    </submittedName>
</protein>
<evidence type="ECO:0000259" key="5">
    <source>
        <dbReference type="PROSITE" id="PS50111"/>
    </source>
</evidence>
<dbReference type="GO" id="GO:0007165">
    <property type="term" value="P:signal transduction"/>
    <property type="evidence" value="ECO:0007669"/>
    <property type="project" value="UniProtKB-KW"/>
</dbReference>
<dbReference type="InterPro" id="IPR004090">
    <property type="entry name" value="Chemotax_Me-accpt_rcpt"/>
</dbReference>
<evidence type="ECO:0000313" key="8">
    <source>
        <dbReference type="EMBL" id="KRU13282.1"/>
    </source>
</evidence>
<dbReference type="Pfam" id="PF12729">
    <property type="entry name" value="4HB_MCP_1"/>
    <property type="match status" value="1"/>
</dbReference>
<name>A0A0H3J068_CLOPA</name>
<dbReference type="SMART" id="SM00304">
    <property type="entry name" value="HAMP"/>
    <property type="match status" value="1"/>
</dbReference>
<evidence type="ECO:0000256" key="1">
    <source>
        <dbReference type="ARBA" id="ARBA00023224"/>
    </source>
</evidence>
<dbReference type="KEGG" id="cpae:CPAST_c06190"/>
<keyword evidence="4" id="KW-0812">Transmembrane</keyword>
<dbReference type="GO" id="GO:0006935">
    <property type="term" value="P:chemotaxis"/>
    <property type="evidence" value="ECO:0007669"/>
    <property type="project" value="InterPro"/>
</dbReference>
<reference evidence="7 10" key="1">
    <citation type="journal article" date="2015" name="Genome Announc.">
        <title>Complete Genome Sequence of the Nitrogen-Fixing and Solvent-Producing Clostridium pasteurianum DSM 525.</title>
        <authorList>
            <person name="Poehlein A."/>
            <person name="Grosse-Honebrink A."/>
            <person name="Zhang Y."/>
            <person name="Minton N.P."/>
            <person name="Daniel R."/>
        </authorList>
    </citation>
    <scope>NUCLEOTIDE SEQUENCE [LARGE SCALE GENOMIC DNA]</scope>
    <source>
        <strain evidence="7">DSM 525</strain>
        <strain evidence="10">DSM 525 / ATCC 6013</strain>
    </source>
</reference>
<dbReference type="GO" id="GO:0004888">
    <property type="term" value="F:transmembrane signaling receptor activity"/>
    <property type="evidence" value="ECO:0007669"/>
    <property type="project" value="InterPro"/>
</dbReference>
<dbReference type="EMBL" id="JPGY02000001">
    <property type="protein sequence ID" value="KRU13282.1"/>
    <property type="molecule type" value="Genomic_DNA"/>
</dbReference>
<evidence type="ECO:0000259" key="6">
    <source>
        <dbReference type="PROSITE" id="PS50885"/>
    </source>
</evidence>
<dbReference type="Pfam" id="PF00015">
    <property type="entry name" value="MCPsignal"/>
    <property type="match status" value="1"/>
</dbReference>
<feature type="domain" description="Methyl-accepting transducer" evidence="5">
    <location>
        <begin position="276"/>
        <end position="534"/>
    </location>
</feature>
<evidence type="ECO:0000313" key="7">
    <source>
        <dbReference type="EMBL" id="AJA50707.1"/>
    </source>
</evidence>
<accession>A0A0H3J068</accession>
<dbReference type="EMBL" id="CP009268">
    <property type="protein sequence ID" value="AJA50707.1"/>
    <property type="molecule type" value="Genomic_DNA"/>
</dbReference>
<dbReference type="PRINTS" id="PR00260">
    <property type="entry name" value="CHEMTRNSDUCR"/>
</dbReference>
<dbReference type="Gene3D" id="1.10.287.950">
    <property type="entry name" value="Methyl-accepting chemotaxis protein"/>
    <property type="match status" value="1"/>
</dbReference>
<evidence type="ECO:0000256" key="2">
    <source>
        <dbReference type="ARBA" id="ARBA00029447"/>
    </source>
</evidence>
<feature type="transmembrane region" description="Helical" evidence="4">
    <location>
        <begin position="13"/>
        <end position="37"/>
    </location>
</feature>
<dbReference type="GO" id="GO:0016020">
    <property type="term" value="C:membrane"/>
    <property type="evidence" value="ECO:0007669"/>
    <property type="project" value="InterPro"/>
</dbReference>
<comment type="similarity">
    <text evidence="2">Belongs to the methyl-accepting chemotaxis (MCP) protein family.</text>
</comment>
<organism evidence="7 10">
    <name type="scientific">Clostridium pasteurianum DSM 525 = ATCC 6013</name>
    <dbReference type="NCBI Taxonomy" id="1262449"/>
    <lineage>
        <taxon>Bacteria</taxon>
        <taxon>Bacillati</taxon>
        <taxon>Bacillota</taxon>
        <taxon>Clostridia</taxon>
        <taxon>Eubacteriales</taxon>
        <taxon>Clostridiaceae</taxon>
        <taxon>Clostridium</taxon>
    </lineage>
</organism>
<dbReference type="InterPro" id="IPR004089">
    <property type="entry name" value="MCPsignal_dom"/>
</dbReference>
<evidence type="ECO:0000256" key="4">
    <source>
        <dbReference type="SAM" id="Phobius"/>
    </source>
</evidence>
<dbReference type="InterPro" id="IPR003660">
    <property type="entry name" value="HAMP_dom"/>
</dbReference>
<dbReference type="SMART" id="SM00283">
    <property type="entry name" value="MA"/>
    <property type="match status" value="1"/>
</dbReference>
<dbReference type="eggNOG" id="COG0840">
    <property type="taxonomic scope" value="Bacteria"/>
</dbReference>
<dbReference type="RefSeq" id="WP_004455360.1">
    <property type="nucleotide sequence ID" value="NZ_ANZB01000001.1"/>
</dbReference>
<proteinExistence type="inferred from homology"/>
<keyword evidence="1 3" id="KW-0807">Transducer</keyword>
<gene>
    <name evidence="7" type="ORF">CLPA_c06190</name>
    <name evidence="8" type="ORF">CP6013_02530</name>
</gene>
<reference evidence="8 9" key="3">
    <citation type="journal article" name="Genome Announc.">
        <title>Improved Draft Genome Sequence of Clostridium pasteurianum Strain ATCC 6013 (DSM 525) Using a Hybrid Next-Generation Sequencing Approach.</title>
        <authorList>
            <person name="Pyne M.E."/>
            <person name="Utturkar S."/>
            <person name="Brown S.D."/>
            <person name="Moo-Young M."/>
            <person name="Chung D.A."/>
            <person name="Chou C.P."/>
        </authorList>
    </citation>
    <scope>NUCLEOTIDE SEQUENCE [LARGE SCALE GENOMIC DNA]</scope>
    <source>
        <strain evidence="8 9">ATCC 6013</strain>
    </source>
</reference>
<evidence type="ECO:0000313" key="9">
    <source>
        <dbReference type="Proteomes" id="UP000028042"/>
    </source>
</evidence>